<dbReference type="InterPro" id="IPR047655">
    <property type="entry name" value="Transpos_IS630-like"/>
</dbReference>
<protein>
    <recommendedName>
        <fullName evidence="2">Tc1-like transposase DDE domain-containing protein</fullName>
    </recommendedName>
</protein>
<proteinExistence type="predicted"/>
<dbReference type="GO" id="GO:0003676">
    <property type="term" value="F:nucleic acid binding"/>
    <property type="evidence" value="ECO:0007669"/>
    <property type="project" value="InterPro"/>
</dbReference>
<dbReference type="Gene3D" id="3.30.420.10">
    <property type="entry name" value="Ribonuclease H-like superfamily/Ribonuclease H"/>
    <property type="match status" value="1"/>
</dbReference>
<dbReference type="InterPro" id="IPR038717">
    <property type="entry name" value="Tc1-like_DDE_dom"/>
</dbReference>
<gene>
    <name evidence="3" type="ORF">G6F64_004137</name>
</gene>
<dbReference type="InterPro" id="IPR009057">
    <property type="entry name" value="Homeodomain-like_sf"/>
</dbReference>
<organism evidence="3 4">
    <name type="scientific">Rhizopus oryzae</name>
    <name type="common">Mucormycosis agent</name>
    <name type="synonym">Rhizopus arrhizus var. delemar</name>
    <dbReference type="NCBI Taxonomy" id="64495"/>
    <lineage>
        <taxon>Eukaryota</taxon>
        <taxon>Fungi</taxon>
        <taxon>Fungi incertae sedis</taxon>
        <taxon>Mucoromycota</taxon>
        <taxon>Mucoromycotina</taxon>
        <taxon>Mucoromycetes</taxon>
        <taxon>Mucorales</taxon>
        <taxon>Mucorineae</taxon>
        <taxon>Rhizopodaceae</taxon>
        <taxon>Rhizopus</taxon>
    </lineage>
</organism>
<reference evidence="3" key="1">
    <citation type="journal article" date="2020" name="Microb. Genom.">
        <title>Genetic diversity of clinical and environmental Mucorales isolates obtained from an investigation of mucormycosis cases among solid organ transplant recipients.</title>
        <authorList>
            <person name="Nguyen M.H."/>
            <person name="Kaul D."/>
            <person name="Muto C."/>
            <person name="Cheng S.J."/>
            <person name="Richter R.A."/>
            <person name="Bruno V.M."/>
            <person name="Liu G."/>
            <person name="Beyhan S."/>
            <person name="Sundermann A.J."/>
            <person name="Mounaud S."/>
            <person name="Pasculle A.W."/>
            <person name="Nierman W.C."/>
            <person name="Driscoll E."/>
            <person name="Cumbie R."/>
            <person name="Clancy C.J."/>
            <person name="Dupont C.L."/>
        </authorList>
    </citation>
    <scope>NUCLEOTIDE SEQUENCE</scope>
    <source>
        <strain evidence="3">GL11</strain>
    </source>
</reference>
<accession>A0A9P7BU09</accession>
<evidence type="ECO:0000313" key="4">
    <source>
        <dbReference type="Proteomes" id="UP000716291"/>
    </source>
</evidence>
<sequence length="435" mass="50202">MSIQFLFENGKGSVVDEYGRPEPMDYIVDEEQFRLETLSSHTQYLAQLSLESEKGIEAMQVEREVVKPRSDVKMRETSVKRSYTRYSDQDKVRFFKLLFEKCLSAAAAATQLGIHIRTAQKWAKKYEKDPDSVFEKQRKTGRPRILHEEHKSVILECIDENPSIVLDEVMKKLKQIFTGLKVSKSTLFDFVKEYCNLSLKKARLQPIDRNSEEKIQERLDWIRKWEKTDMDFMRNCVFLDESAFHINLKRSIAWPKKVSPAVVTVPKTRATTTTILGTISAEGLIKCSLGLPQPPPNKKRKRGDGVGQMSKGTVTGHYISFLKATMDEMDRHPHMKGHYLVMDNAPIHTSDNIAKYVESRGYRCAYLPSYSPELNPIEQFWSVVKSKVKRNKFLEKKTLMTRISEAANSLKPSDFKGIARHSHKCLDKCRNRQAL</sequence>
<feature type="region of interest" description="Disordered" evidence="1">
    <location>
        <begin position="290"/>
        <end position="309"/>
    </location>
</feature>
<keyword evidence="4" id="KW-1185">Reference proteome</keyword>
<dbReference type="SUPFAM" id="SSF46689">
    <property type="entry name" value="Homeodomain-like"/>
    <property type="match status" value="1"/>
</dbReference>
<dbReference type="PANTHER" id="PTHR46564">
    <property type="entry name" value="TRANSPOSASE"/>
    <property type="match status" value="1"/>
</dbReference>
<name>A0A9P7BU09_RHIOR</name>
<evidence type="ECO:0000256" key="1">
    <source>
        <dbReference type="SAM" id="MobiDB-lite"/>
    </source>
</evidence>
<evidence type="ECO:0000313" key="3">
    <source>
        <dbReference type="EMBL" id="KAG1310994.1"/>
    </source>
</evidence>
<dbReference type="PANTHER" id="PTHR46564:SF1">
    <property type="entry name" value="TRANSPOSASE"/>
    <property type="match status" value="1"/>
</dbReference>
<feature type="domain" description="Tc1-like transposase DDE" evidence="2">
    <location>
        <begin position="316"/>
        <end position="399"/>
    </location>
</feature>
<comment type="caution">
    <text evidence="3">The sequence shown here is derived from an EMBL/GenBank/DDBJ whole genome shotgun (WGS) entry which is preliminary data.</text>
</comment>
<dbReference type="NCBIfam" id="NF033545">
    <property type="entry name" value="transpos_IS630"/>
    <property type="match status" value="1"/>
</dbReference>
<dbReference type="Pfam" id="PF13358">
    <property type="entry name" value="DDE_3"/>
    <property type="match status" value="1"/>
</dbReference>
<dbReference type="AlphaFoldDB" id="A0A9P7BU09"/>
<dbReference type="InterPro" id="IPR036397">
    <property type="entry name" value="RNaseH_sf"/>
</dbReference>
<dbReference type="EMBL" id="JAANQT010000439">
    <property type="protein sequence ID" value="KAG1310994.1"/>
    <property type="molecule type" value="Genomic_DNA"/>
</dbReference>
<dbReference type="Proteomes" id="UP000716291">
    <property type="component" value="Unassembled WGS sequence"/>
</dbReference>
<evidence type="ECO:0000259" key="2">
    <source>
        <dbReference type="Pfam" id="PF13358"/>
    </source>
</evidence>